<protein>
    <recommendedName>
        <fullName evidence="1">DUF4817 domain-containing protein</fullName>
    </recommendedName>
</protein>
<comment type="caution">
    <text evidence="2">The sequence shown here is derived from an EMBL/GenBank/DDBJ whole genome shotgun (WGS) entry which is preliminary data.</text>
</comment>
<name>A0A2J7RE29_9NEOP</name>
<feature type="domain" description="DUF4817" evidence="1">
    <location>
        <begin position="1"/>
        <end position="41"/>
    </location>
</feature>
<accession>A0A2J7RE29</accession>
<keyword evidence="3" id="KW-1185">Reference proteome</keyword>
<sequence length="172" mass="19804">ESVIATQRAFRTHFELGRRDGIPTRNTILRWVASFRATGSTLKKKSPGRSRSARTPANVWFQQDGATAQTARLTADLLRGLLPWHISHRGDIPWPARSPDLAPCDFFLWGYLKAEVYKHRPHTLDELQTAIREEIAAIPPKMTVRVMNNFRKRLDVCIRSHGRHMDDIVFHK</sequence>
<dbReference type="InterPro" id="IPR036397">
    <property type="entry name" value="RNaseH_sf"/>
</dbReference>
<dbReference type="InParanoid" id="A0A2J7RE29"/>
<reference evidence="2 3" key="1">
    <citation type="submission" date="2017-12" db="EMBL/GenBank/DDBJ databases">
        <title>Hemimetabolous genomes reveal molecular basis of termite eusociality.</title>
        <authorList>
            <person name="Harrison M.C."/>
            <person name="Jongepier E."/>
            <person name="Robertson H.M."/>
            <person name="Arning N."/>
            <person name="Bitard-Feildel T."/>
            <person name="Chao H."/>
            <person name="Childers C.P."/>
            <person name="Dinh H."/>
            <person name="Doddapaneni H."/>
            <person name="Dugan S."/>
            <person name="Gowin J."/>
            <person name="Greiner C."/>
            <person name="Han Y."/>
            <person name="Hu H."/>
            <person name="Hughes D.S.T."/>
            <person name="Huylmans A.-K."/>
            <person name="Kemena C."/>
            <person name="Kremer L.P.M."/>
            <person name="Lee S.L."/>
            <person name="Lopez-Ezquerra A."/>
            <person name="Mallet L."/>
            <person name="Monroy-Kuhn J.M."/>
            <person name="Moser A."/>
            <person name="Murali S.C."/>
            <person name="Muzny D.M."/>
            <person name="Otani S."/>
            <person name="Piulachs M.-D."/>
            <person name="Poelchau M."/>
            <person name="Qu J."/>
            <person name="Schaub F."/>
            <person name="Wada-Katsumata A."/>
            <person name="Worley K.C."/>
            <person name="Xie Q."/>
            <person name="Ylla G."/>
            <person name="Poulsen M."/>
            <person name="Gibbs R.A."/>
            <person name="Schal C."/>
            <person name="Richards S."/>
            <person name="Belles X."/>
            <person name="Korb J."/>
            <person name="Bornberg-Bauer E."/>
        </authorList>
    </citation>
    <scope>NUCLEOTIDE SEQUENCE [LARGE SCALE GENOMIC DNA]</scope>
    <source>
        <tissue evidence="2">Whole body</tissue>
    </source>
</reference>
<proteinExistence type="predicted"/>
<dbReference type="PANTHER" id="PTHR47326:SF1">
    <property type="entry name" value="HTH PSQ-TYPE DOMAIN-CONTAINING PROTEIN"/>
    <property type="match status" value="1"/>
</dbReference>
<feature type="non-terminal residue" evidence="2">
    <location>
        <position position="1"/>
    </location>
</feature>
<evidence type="ECO:0000259" key="1">
    <source>
        <dbReference type="Pfam" id="PF16087"/>
    </source>
</evidence>
<dbReference type="EMBL" id="NEVH01005278">
    <property type="protein sequence ID" value="PNF39089.1"/>
    <property type="molecule type" value="Genomic_DNA"/>
</dbReference>
<dbReference type="Gene3D" id="3.30.420.10">
    <property type="entry name" value="Ribonuclease H-like superfamily/Ribonuclease H"/>
    <property type="match status" value="1"/>
</dbReference>
<gene>
    <name evidence="2" type="ORF">B7P43_G04147</name>
</gene>
<organism evidence="2 3">
    <name type="scientific">Cryptotermes secundus</name>
    <dbReference type="NCBI Taxonomy" id="105785"/>
    <lineage>
        <taxon>Eukaryota</taxon>
        <taxon>Metazoa</taxon>
        <taxon>Ecdysozoa</taxon>
        <taxon>Arthropoda</taxon>
        <taxon>Hexapoda</taxon>
        <taxon>Insecta</taxon>
        <taxon>Pterygota</taxon>
        <taxon>Neoptera</taxon>
        <taxon>Polyneoptera</taxon>
        <taxon>Dictyoptera</taxon>
        <taxon>Blattodea</taxon>
        <taxon>Blattoidea</taxon>
        <taxon>Termitoidae</taxon>
        <taxon>Kalotermitidae</taxon>
        <taxon>Cryptotermitinae</taxon>
        <taxon>Cryptotermes</taxon>
    </lineage>
</organism>
<dbReference type="InterPro" id="IPR032135">
    <property type="entry name" value="DUF4817"/>
</dbReference>
<dbReference type="OrthoDB" id="7975043at2759"/>
<dbReference type="PANTHER" id="PTHR47326">
    <property type="entry name" value="TRANSPOSABLE ELEMENT TC3 TRANSPOSASE-LIKE PROTEIN"/>
    <property type="match status" value="1"/>
</dbReference>
<dbReference type="AlphaFoldDB" id="A0A2J7RE29"/>
<dbReference type="Pfam" id="PF16087">
    <property type="entry name" value="DUF4817"/>
    <property type="match status" value="1"/>
</dbReference>
<dbReference type="STRING" id="105785.A0A2J7RE29"/>
<dbReference type="GO" id="GO:0003676">
    <property type="term" value="F:nucleic acid binding"/>
    <property type="evidence" value="ECO:0007669"/>
    <property type="project" value="InterPro"/>
</dbReference>
<evidence type="ECO:0000313" key="2">
    <source>
        <dbReference type="EMBL" id="PNF39089.1"/>
    </source>
</evidence>
<dbReference type="Proteomes" id="UP000235965">
    <property type="component" value="Unassembled WGS sequence"/>
</dbReference>
<evidence type="ECO:0000313" key="3">
    <source>
        <dbReference type="Proteomes" id="UP000235965"/>
    </source>
</evidence>